<reference evidence="2 3" key="1">
    <citation type="journal article" date="2020" name="ISME J.">
        <title>Uncovering the hidden diversity of litter-decomposition mechanisms in mushroom-forming fungi.</title>
        <authorList>
            <person name="Floudas D."/>
            <person name="Bentzer J."/>
            <person name="Ahren D."/>
            <person name="Johansson T."/>
            <person name="Persson P."/>
            <person name="Tunlid A."/>
        </authorList>
    </citation>
    <scope>NUCLEOTIDE SEQUENCE [LARGE SCALE GENOMIC DNA]</scope>
    <source>
        <strain evidence="2 3">CBS 101986</strain>
    </source>
</reference>
<evidence type="ECO:0000313" key="3">
    <source>
        <dbReference type="Proteomes" id="UP000567179"/>
    </source>
</evidence>
<feature type="compositionally biased region" description="Basic and acidic residues" evidence="1">
    <location>
        <begin position="171"/>
        <end position="180"/>
    </location>
</feature>
<comment type="caution">
    <text evidence="2">The sequence shown here is derived from an EMBL/GenBank/DDBJ whole genome shotgun (WGS) entry which is preliminary data.</text>
</comment>
<name>A0A8H5BE45_9AGAR</name>
<feature type="region of interest" description="Disordered" evidence="1">
    <location>
        <begin position="56"/>
        <end position="211"/>
    </location>
</feature>
<protein>
    <submittedName>
        <fullName evidence="2">Uncharacterized protein</fullName>
    </submittedName>
</protein>
<proteinExistence type="predicted"/>
<accession>A0A8H5BE45</accession>
<sequence length="384" mass="42497">MPLVCIKMLCGSGQNVVVVTHCHPPSYVSLLCPFFSSVWEKRISAPMEPITASTAISDSTNSFSGDINQQSATAQGGIPSTKPRVLRRSSRSTSSHTASSSAGQEETQTWNQDESASVDKRKSAVKGHQRKRPYSVAPAIKGSPRPTDGGIQSQSKRRGRPRKVGPIRSKIARESESERNIRKRHDASSNSDDRDRENWLQNAQERASRPSVIGIAPVSDMLCPMARQAVNLHEDWSGRQPLLMDIVLDMKDFARRHANVPQTTLCHWCEHLCLHEDLPHRHAMQSSGADTFGDGYTSHSRLGGAYPVPVYDSSIAVHWPGKPVLCVDMDQQVLQHDCQLQQMQSDYHLYGNSNDNNTSRNLGTRFPESGERSTVLWDSSSTSA</sequence>
<gene>
    <name evidence="2" type="ORF">D9619_000610</name>
</gene>
<feature type="compositionally biased region" description="Polar residues" evidence="1">
    <location>
        <begin position="351"/>
        <end position="362"/>
    </location>
</feature>
<feature type="compositionally biased region" description="Polar residues" evidence="1">
    <location>
        <begin position="103"/>
        <end position="115"/>
    </location>
</feature>
<evidence type="ECO:0000256" key="1">
    <source>
        <dbReference type="SAM" id="MobiDB-lite"/>
    </source>
</evidence>
<dbReference type="AlphaFoldDB" id="A0A8H5BE45"/>
<feature type="compositionally biased region" description="Basic residues" evidence="1">
    <location>
        <begin position="123"/>
        <end position="133"/>
    </location>
</feature>
<feature type="compositionally biased region" description="Low complexity" evidence="1">
    <location>
        <begin position="91"/>
        <end position="102"/>
    </location>
</feature>
<feature type="region of interest" description="Disordered" evidence="1">
    <location>
        <begin position="349"/>
        <end position="384"/>
    </location>
</feature>
<evidence type="ECO:0000313" key="2">
    <source>
        <dbReference type="EMBL" id="KAF5321679.1"/>
    </source>
</evidence>
<organism evidence="2 3">
    <name type="scientific">Psilocybe cf. subviscida</name>
    <dbReference type="NCBI Taxonomy" id="2480587"/>
    <lineage>
        <taxon>Eukaryota</taxon>
        <taxon>Fungi</taxon>
        <taxon>Dikarya</taxon>
        <taxon>Basidiomycota</taxon>
        <taxon>Agaricomycotina</taxon>
        <taxon>Agaricomycetes</taxon>
        <taxon>Agaricomycetidae</taxon>
        <taxon>Agaricales</taxon>
        <taxon>Agaricineae</taxon>
        <taxon>Strophariaceae</taxon>
        <taxon>Psilocybe</taxon>
    </lineage>
</organism>
<keyword evidence="3" id="KW-1185">Reference proteome</keyword>
<dbReference type="EMBL" id="JAACJJ010000028">
    <property type="protein sequence ID" value="KAF5321679.1"/>
    <property type="molecule type" value="Genomic_DNA"/>
</dbReference>
<dbReference type="Proteomes" id="UP000567179">
    <property type="component" value="Unassembled WGS sequence"/>
</dbReference>
<feature type="compositionally biased region" description="Basic residues" evidence="1">
    <location>
        <begin position="155"/>
        <end position="165"/>
    </location>
</feature>
<feature type="compositionally biased region" description="Polar residues" evidence="1">
    <location>
        <begin position="56"/>
        <end position="74"/>
    </location>
</feature>